<feature type="transmembrane region" description="Helical" evidence="7">
    <location>
        <begin position="164"/>
        <end position="185"/>
    </location>
</feature>
<dbReference type="InterPro" id="IPR051393">
    <property type="entry name" value="ABC_transporter_permease"/>
</dbReference>
<feature type="transmembrane region" description="Helical" evidence="7">
    <location>
        <begin position="265"/>
        <end position="286"/>
    </location>
</feature>
<evidence type="ECO:0000256" key="1">
    <source>
        <dbReference type="ARBA" id="ARBA00004651"/>
    </source>
</evidence>
<dbReference type="PANTHER" id="PTHR30193">
    <property type="entry name" value="ABC TRANSPORTER PERMEASE PROTEIN"/>
    <property type="match status" value="1"/>
</dbReference>
<evidence type="ECO:0000256" key="4">
    <source>
        <dbReference type="ARBA" id="ARBA00022692"/>
    </source>
</evidence>
<gene>
    <name evidence="10" type="ORF">DW040_06185</name>
    <name evidence="9" type="ORF">DWW07_01130</name>
</gene>
<comment type="caution">
    <text evidence="9">The sequence shown here is derived from an EMBL/GenBank/DDBJ whole genome shotgun (WGS) entry which is preliminary data.</text>
</comment>
<dbReference type="GO" id="GO:0055085">
    <property type="term" value="P:transmembrane transport"/>
    <property type="evidence" value="ECO:0007669"/>
    <property type="project" value="InterPro"/>
</dbReference>
<dbReference type="PROSITE" id="PS50928">
    <property type="entry name" value="ABC_TM1"/>
    <property type="match status" value="1"/>
</dbReference>
<evidence type="ECO:0000256" key="5">
    <source>
        <dbReference type="ARBA" id="ARBA00022989"/>
    </source>
</evidence>
<feature type="transmembrane region" description="Helical" evidence="7">
    <location>
        <begin position="74"/>
        <end position="96"/>
    </location>
</feature>
<dbReference type="Pfam" id="PF00528">
    <property type="entry name" value="BPD_transp_1"/>
    <property type="match status" value="1"/>
</dbReference>
<dbReference type="RefSeq" id="WP_117628007.1">
    <property type="nucleotide sequence ID" value="NZ_CABJDZ010000002.1"/>
</dbReference>
<feature type="transmembrane region" description="Helical" evidence="7">
    <location>
        <begin position="12"/>
        <end position="36"/>
    </location>
</feature>
<comment type="similarity">
    <text evidence="7">Belongs to the binding-protein-dependent transport system permease family.</text>
</comment>
<organism evidence="9 11">
    <name type="scientific">Blautia obeum</name>
    <dbReference type="NCBI Taxonomy" id="40520"/>
    <lineage>
        <taxon>Bacteria</taxon>
        <taxon>Bacillati</taxon>
        <taxon>Bacillota</taxon>
        <taxon>Clostridia</taxon>
        <taxon>Lachnospirales</taxon>
        <taxon>Lachnospiraceae</taxon>
        <taxon>Blautia</taxon>
    </lineage>
</organism>
<evidence type="ECO:0000256" key="6">
    <source>
        <dbReference type="ARBA" id="ARBA00023136"/>
    </source>
</evidence>
<name>A0A395XBT1_9FIRM</name>
<dbReference type="GO" id="GO:0005886">
    <property type="term" value="C:plasma membrane"/>
    <property type="evidence" value="ECO:0007669"/>
    <property type="project" value="UniProtKB-SubCell"/>
</dbReference>
<comment type="subcellular location">
    <subcellularLocation>
        <location evidence="1 7">Cell membrane</location>
        <topology evidence="1 7">Multi-pass membrane protein</topology>
    </subcellularLocation>
</comment>
<dbReference type="InterPro" id="IPR035906">
    <property type="entry name" value="MetI-like_sf"/>
</dbReference>
<evidence type="ECO:0000259" key="8">
    <source>
        <dbReference type="PROSITE" id="PS50928"/>
    </source>
</evidence>
<keyword evidence="2 7" id="KW-0813">Transport</keyword>
<dbReference type="InterPro" id="IPR000515">
    <property type="entry name" value="MetI-like"/>
</dbReference>
<keyword evidence="3" id="KW-1003">Cell membrane</keyword>
<accession>A0A395XBT1</accession>
<dbReference type="SUPFAM" id="SSF160964">
    <property type="entry name" value="MalF N-terminal region-like"/>
    <property type="match status" value="1"/>
</dbReference>
<feature type="domain" description="ABC transmembrane type-1" evidence="8">
    <location>
        <begin position="70"/>
        <end position="282"/>
    </location>
</feature>
<proteinExistence type="inferred from homology"/>
<reference evidence="11 12" key="1">
    <citation type="submission" date="2018-08" db="EMBL/GenBank/DDBJ databases">
        <title>A genome reference for cultivated species of the human gut microbiota.</title>
        <authorList>
            <person name="Zou Y."/>
            <person name="Xue W."/>
            <person name="Luo G."/>
        </authorList>
    </citation>
    <scope>NUCLEOTIDE SEQUENCE [LARGE SCALE GENOMIC DNA]</scope>
    <source>
        <strain evidence="9 11">AF14-23</strain>
        <strain evidence="10 12">AF39-4</strain>
    </source>
</reference>
<evidence type="ECO:0000313" key="12">
    <source>
        <dbReference type="Proteomes" id="UP000284267"/>
    </source>
</evidence>
<protein>
    <submittedName>
        <fullName evidence="9">Sugar ABC transporter permease</fullName>
    </submittedName>
</protein>
<sequence length="293" mass="32447">MGNKLNKKAYPLYLLVPAVVVYSVFIIIPFLFSIFFSLTDWNIERMFTPVFRGVTNYLTVLQDKIFVRAVVNTLLFAVGTTILKIAFGLLLALAVLKVSRLNNVLRTIFYIPCVMSPLIIGVIFTSILADQGLLNNLLESLGLSALAVNWLAKYATAMSSVIMIEGWMWSGFNMFIFIAGLQAISTDYYESADVDGVSKFNQFRYITLPLLVPSFTVTVTLNITGSLKVFDLIYVLTQGGPGFDTQVMSTYVYRAFGLGLLGESSAASVILAVIVVLISFVLNRYLTRKEVAL</sequence>
<dbReference type="Proteomes" id="UP000265828">
    <property type="component" value="Unassembled WGS sequence"/>
</dbReference>
<dbReference type="Gene3D" id="1.10.3720.10">
    <property type="entry name" value="MetI-like"/>
    <property type="match status" value="1"/>
</dbReference>
<dbReference type="Proteomes" id="UP000284267">
    <property type="component" value="Unassembled WGS sequence"/>
</dbReference>
<keyword evidence="5 7" id="KW-1133">Transmembrane helix</keyword>
<keyword evidence="6 7" id="KW-0472">Membrane</keyword>
<dbReference type="EMBL" id="QRZI01000001">
    <property type="protein sequence ID" value="RGV66653.1"/>
    <property type="molecule type" value="Genomic_DNA"/>
</dbReference>
<evidence type="ECO:0000313" key="11">
    <source>
        <dbReference type="Proteomes" id="UP000265828"/>
    </source>
</evidence>
<evidence type="ECO:0000256" key="3">
    <source>
        <dbReference type="ARBA" id="ARBA00022475"/>
    </source>
</evidence>
<dbReference type="PANTHER" id="PTHR30193:SF37">
    <property type="entry name" value="INNER MEMBRANE ABC TRANSPORTER PERMEASE PROTEIN YCJO"/>
    <property type="match status" value="1"/>
</dbReference>
<dbReference type="AlphaFoldDB" id="A0A395XBT1"/>
<evidence type="ECO:0000313" key="9">
    <source>
        <dbReference type="EMBL" id="RGV66653.1"/>
    </source>
</evidence>
<dbReference type="EMBL" id="QROE01000002">
    <property type="protein sequence ID" value="RHK96931.1"/>
    <property type="molecule type" value="Genomic_DNA"/>
</dbReference>
<evidence type="ECO:0000256" key="7">
    <source>
        <dbReference type="RuleBase" id="RU363032"/>
    </source>
</evidence>
<evidence type="ECO:0000256" key="2">
    <source>
        <dbReference type="ARBA" id="ARBA00022448"/>
    </source>
</evidence>
<evidence type="ECO:0000313" key="10">
    <source>
        <dbReference type="EMBL" id="RHK96931.1"/>
    </source>
</evidence>
<feature type="transmembrane region" description="Helical" evidence="7">
    <location>
        <begin position="205"/>
        <end position="225"/>
    </location>
</feature>
<keyword evidence="4 7" id="KW-0812">Transmembrane</keyword>
<dbReference type="CDD" id="cd06261">
    <property type="entry name" value="TM_PBP2"/>
    <property type="match status" value="1"/>
</dbReference>
<feature type="transmembrane region" description="Helical" evidence="7">
    <location>
        <begin position="108"/>
        <end position="127"/>
    </location>
</feature>
<dbReference type="SUPFAM" id="SSF161098">
    <property type="entry name" value="MetI-like"/>
    <property type="match status" value="1"/>
</dbReference>